<accession>A0ABQ8ISW5</accession>
<proteinExistence type="predicted"/>
<dbReference type="PANTHER" id="PTHR11183">
    <property type="entry name" value="GLYCOGENIN SUBFAMILY MEMBER"/>
    <property type="match status" value="1"/>
</dbReference>
<dbReference type="InterPro" id="IPR029044">
    <property type="entry name" value="Nucleotide-diphossugar_trans"/>
</dbReference>
<dbReference type="InterPro" id="IPR050587">
    <property type="entry name" value="GNT1/Glycosyltrans_8"/>
</dbReference>
<sequence>MEKFKIPDIPKISPIISDKISSSSSMERKPKPKQQQQQQQKRQQQQPQESTTTTTNKEIIIEKKLCPPCSRLLMNNTIVQIQKCLTNLLNIIDNDIINEYSNESRHQQSNPLNNFGHPHQQQHEQQQQIDNQHQINHHQQQQQQQQRQQKIIVDKNTIFQTPLSTTELSTEMMMKNSSNSYFQENYNAVVDVDNLNTEFGSSGDDVRALAASASASASDSINVIIDKNDCPYAYVTIITNNLQAINSIIMANSLYYYNNHNLIIHHQQNDNNKQIKHYYRIPLIIFIQNDDDHHKIDLEIIQLIRRFFDHVIELKSNDLTLLNNKSLGINHQKVHLWKYLSEEKIYTKCIYLESNLLIVGNISNLFIDYMELSACVDCFFIDYFNCSMFVFEPNKQTYRQLIHFGSKSSSSSSCMFFIDCFFPTRRLFIYLLNFLCFTVLRSISNSVVNNNDNLDGNHNLDDEPMDEITLLNEFFHSKWKRLSFIYNYLRNDLSYTQQSAYLSDSNNNDDDNQDEHVLNFDYEQSNQIEQQQEQRCLKNDHQDDVEEEIVTTKQIGINIGRKDEWENGQIDWLHQYQSDRIIDRLLTKF</sequence>
<dbReference type="Gene3D" id="3.90.550.10">
    <property type="entry name" value="Spore Coat Polysaccharide Biosynthesis Protein SpsA, Chain A"/>
    <property type="match status" value="1"/>
</dbReference>
<evidence type="ECO:0000256" key="1">
    <source>
        <dbReference type="SAM" id="MobiDB-lite"/>
    </source>
</evidence>
<feature type="compositionally biased region" description="Low complexity" evidence="1">
    <location>
        <begin position="9"/>
        <end position="25"/>
    </location>
</feature>
<gene>
    <name evidence="2" type="primary">GYG1_1</name>
    <name evidence="2" type="ORF">DERP_007896</name>
</gene>
<feature type="compositionally biased region" description="Low complexity" evidence="1">
    <location>
        <begin position="123"/>
        <end position="148"/>
    </location>
</feature>
<comment type="caution">
    <text evidence="2">The sequence shown here is derived from an EMBL/GenBank/DDBJ whole genome shotgun (WGS) entry which is preliminary data.</text>
</comment>
<dbReference type="EMBL" id="NJHN03000121">
    <property type="protein sequence ID" value="KAH9413420.1"/>
    <property type="molecule type" value="Genomic_DNA"/>
</dbReference>
<reference evidence="2 3" key="1">
    <citation type="journal article" date="2018" name="J. Allergy Clin. Immunol.">
        <title>High-quality assembly of Dermatophagoides pteronyssinus genome and transcriptome reveals a wide range of novel allergens.</title>
        <authorList>
            <person name="Liu X.Y."/>
            <person name="Yang K.Y."/>
            <person name="Wang M.Q."/>
            <person name="Kwok J.S."/>
            <person name="Zeng X."/>
            <person name="Yang Z."/>
            <person name="Xiao X.J."/>
            <person name="Lau C.P."/>
            <person name="Li Y."/>
            <person name="Huang Z.M."/>
            <person name="Ba J.G."/>
            <person name="Yim A.K."/>
            <person name="Ouyang C.Y."/>
            <person name="Ngai S.M."/>
            <person name="Chan T.F."/>
            <person name="Leung E.L."/>
            <person name="Liu L."/>
            <person name="Liu Z.G."/>
            <person name="Tsui S.K."/>
        </authorList>
    </citation>
    <scope>NUCLEOTIDE SEQUENCE [LARGE SCALE GENOMIC DNA]</scope>
    <source>
        <strain evidence="2">Derp</strain>
    </source>
</reference>
<name>A0ABQ8ISW5_DERPT</name>
<organism evidence="2 3">
    <name type="scientific">Dermatophagoides pteronyssinus</name>
    <name type="common">European house dust mite</name>
    <dbReference type="NCBI Taxonomy" id="6956"/>
    <lineage>
        <taxon>Eukaryota</taxon>
        <taxon>Metazoa</taxon>
        <taxon>Ecdysozoa</taxon>
        <taxon>Arthropoda</taxon>
        <taxon>Chelicerata</taxon>
        <taxon>Arachnida</taxon>
        <taxon>Acari</taxon>
        <taxon>Acariformes</taxon>
        <taxon>Sarcoptiformes</taxon>
        <taxon>Astigmata</taxon>
        <taxon>Psoroptidia</taxon>
        <taxon>Analgoidea</taxon>
        <taxon>Pyroglyphidae</taxon>
        <taxon>Dermatophagoidinae</taxon>
        <taxon>Dermatophagoides</taxon>
    </lineage>
</organism>
<feature type="region of interest" description="Disordered" evidence="1">
    <location>
        <begin position="1"/>
        <end position="56"/>
    </location>
</feature>
<dbReference type="SUPFAM" id="SSF53448">
    <property type="entry name" value="Nucleotide-diphospho-sugar transferases"/>
    <property type="match status" value="1"/>
</dbReference>
<dbReference type="Proteomes" id="UP000887458">
    <property type="component" value="Unassembled WGS sequence"/>
</dbReference>
<keyword evidence="3" id="KW-1185">Reference proteome</keyword>
<evidence type="ECO:0000313" key="2">
    <source>
        <dbReference type="EMBL" id="KAH9413420.1"/>
    </source>
</evidence>
<reference evidence="2 3" key="2">
    <citation type="journal article" date="2022" name="Mol. Biol. Evol.">
        <title>Comparative Genomics Reveals Insights into the Divergent Evolution of Astigmatic Mites and Household Pest Adaptations.</title>
        <authorList>
            <person name="Xiong Q."/>
            <person name="Wan A.T."/>
            <person name="Liu X."/>
            <person name="Fung C.S."/>
            <person name="Xiao X."/>
            <person name="Malainual N."/>
            <person name="Hou J."/>
            <person name="Wang L."/>
            <person name="Wang M."/>
            <person name="Yang K.Y."/>
            <person name="Cui Y."/>
            <person name="Leung E.L."/>
            <person name="Nong W."/>
            <person name="Shin S.K."/>
            <person name="Au S.W."/>
            <person name="Jeong K.Y."/>
            <person name="Chew F.T."/>
            <person name="Hui J.H."/>
            <person name="Leung T.F."/>
            <person name="Tungtrongchitr A."/>
            <person name="Zhong N."/>
            <person name="Liu Z."/>
            <person name="Tsui S.K."/>
        </authorList>
    </citation>
    <scope>NUCLEOTIDE SEQUENCE [LARGE SCALE GENOMIC DNA]</scope>
    <source>
        <strain evidence="2">Derp</strain>
    </source>
</reference>
<feature type="region of interest" description="Disordered" evidence="1">
    <location>
        <begin position="103"/>
        <end position="148"/>
    </location>
</feature>
<protein>
    <submittedName>
        <fullName evidence="2">Glycogenin-1</fullName>
    </submittedName>
</protein>
<feature type="compositionally biased region" description="Low complexity" evidence="1">
    <location>
        <begin position="33"/>
        <end position="56"/>
    </location>
</feature>
<evidence type="ECO:0000313" key="3">
    <source>
        <dbReference type="Proteomes" id="UP000887458"/>
    </source>
</evidence>